<keyword evidence="4" id="KW-1185">Reference proteome</keyword>
<organism evidence="3 4">
    <name type="scientific">Sphingomonas hankookensis</name>
    <dbReference type="NCBI Taxonomy" id="563996"/>
    <lineage>
        <taxon>Bacteria</taxon>
        <taxon>Pseudomonadati</taxon>
        <taxon>Pseudomonadota</taxon>
        <taxon>Alphaproteobacteria</taxon>
        <taxon>Sphingomonadales</taxon>
        <taxon>Sphingomonadaceae</taxon>
        <taxon>Sphingomonas</taxon>
    </lineage>
</organism>
<evidence type="ECO:0000256" key="2">
    <source>
        <dbReference type="SAM" id="SignalP"/>
    </source>
</evidence>
<gene>
    <name evidence="3" type="ORF">AVT10_06425</name>
</gene>
<dbReference type="Proteomes" id="UP000076609">
    <property type="component" value="Unassembled WGS sequence"/>
</dbReference>
<evidence type="ECO:0000313" key="3">
    <source>
        <dbReference type="EMBL" id="KZE10980.1"/>
    </source>
</evidence>
<feature type="transmembrane region" description="Helical" evidence="1">
    <location>
        <begin position="72"/>
        <end position="96"/>
    </location>
</feature>
<name>A0ABR5Y9F5_9SPHN</name>
<feature type="transmembrane region" description="Helical" evidence="1">
    <location>
        <begin position="158"/>
        <end position="175"/>
    </location>
</feature>
<dbReference type="EMBL" id="LQQO01000045">
    <property type="protein sequence ID" value="KZE10980.1"/>
    <property type="molecule type" value="Genomic_DNA"/>
</dbReference>
<proteinExistence type="predicted"/>
<feature type="transmembrane region" description="Helical" evidence="1">
    <location>
        <begin position="117"/>
        <end position="138"/>
    </location>
</feature>
<dbReference type="RefSeq" id="WP_066693294.1">
    <property type="nucleotide sequence ID" value="NZ_LQQO01000045.1"/>
</dbReference>
<comment type="caution">
    <text evidence="3">The sequence shown here is derived from an EMBL/GenBank/DDBJ whole genome shotgun (WGS) entry which is preliminary data.</text>
</comment>
<feature type="chain" id="PRO_5047444616" description="DUF2975 domain-containing protein" evidence="2">
    <location>
        <begin position="20"/>
        <end position="189"/>
    </location>
</feature>
<keyword evidence="1" id="KW-1133">Transmembrane helix</keyword>
<evidence type="ECO:0008006" key="5">
    <source>
        <dbReference type="Google" id="ProtNLM"/>
    </source>
</evidence>
<evidence type="ECO:0000313" key="4">
    <source>
        <dbReference type="Proteomes" id="UP000076609"/>
    </source>
</evidence>
<accession>A0ABR5Y9F5</accession>
<reference evidence="4" key="1">
    <citation type="submission" date="2016-01" db="EMBL/GenBank/DDBJ databases">
        <title>Draft genome of Chromobacterium sp. F49.</title>
        <authorList>
            <person name="Hong K.W."/>
        </authorList>
    </citation>
    <scope>NUCLEOTIDE SEQUENCE [LARGE SCALE GENOMIC DNA]</scope>
    <source>
        <strain evidence="4">CN3</strain>
    </source>
</reference>
<keyword evidence="2" id="KW-0732">Signal</keyword>
<feature type="signal peptide" evidence="2">
    <location>
        <begin position="1"/>
        <end position="19"/>
    </location>
</feature>
<keyword evidence="1" id="KW-0472">Membrane</keyword>
<protein>
    <recommendedName>
        <fullName evidence="5">DUF2975 domain-containing protein</fullName>
    </recommendedName>
</protein>
<sequence length="189" mass="20228">MLFLVIGALLGVITLVAAAAPGPYWNCDSQQGCRAGADAANLLPDETLAKLDRDPAARHRFDTWAAMPGIRIGLAAVTLLQHGPMAVLLFAVGMALRRLGQKRRNALVDALPWLRRASRAAIVLACTRVIAPIAQSLLLANGFGQPETIASPIMVETTLLLLMLAFAAYATIWALEAGFRAERELADFV</sequence>
<keyword evidence="1" id="KW-0812">Transmembrane</keyword>
<evidence type="ECO:0000256" key="1">
    <source>
        <dbReference type="SAM" id="Phobius"/>
    </source>
</evidence>